<keyword evidence="3" id="KW-1185">Reference proteome</keyword>
<dbReference type="STRING" id="1931241.BVH74_12060"/>
<dbReference type="Pfam" id="PF24720">
    <property type="entry name" value="DUF7673"/>
    <property type="match status" value="1"/>
</dbReference>
<protein>
    <recommendedName>
        <fullName evidence="1">DUF7673 domain-containing protein</fullName>
    </recommendedName>
</protein>
<dbReference type="AlphaFoldDB" id="A0A1V0B695"/>
<proteinExistence type="predicted"/>
<dbReference type="RefSeq" id="WP_080050305.1">
    <property type="nucleotide sequence ID" value="NZ_CP020100.1"/>
</dbReference>
<evidence type="ECO:0000259" key="1">
    <source>
        <dbReference type="Pfam" id="PF24720"/>
    </source>
</evidence>
<evidence type="ECO:0000313" key="2">
    <source>
        <dbReference type="EMBL" id="AQZ95437.1"/>
    </source>
</evidence>
<gene>
    <name evidence="2" type="ORF">BVH74_12060</name>
</gene>
<sequence length="118" mass="13257">MQTDIDKDIAALEQVWQQVNECQRHREAVSRSGLPALARLVVVAQGHSGQSAVVGRFLLGLYNGPEYPLDLTSLRALDLELHNDCLAVLAMDWSPEREVHELIENGPAIWRAFVKRWG</sequence>
<dbReference type="EMBL" id="CP020100">
    <property type="protein sequence ID" value="AQZ95437.1"/>
    <property type="molecule type" value="Genomic_DNA"/>
</dbReference>
<dbReference type="InterPro" id="IPR056090">
    <property type="entry name" value="DUF7673"/>
</dbReference>
<dbReference type="KEGG" id="ppha:BVH74_12060"/>
<reference evidence="2 3" key="1">
    <citation type="submission" date="2017-03" db="EMBL/GenBank/DDBJ databases">
        <title>Complete genome sequence of the novel DNRA strain Pseudomonas sp. S-6-2 isolated from Chinese polluted river sediment. Journal of Biotechnology.</title>
        <authorList>
            <person name="Li J."/>
            <person name="Xiang F."/>
            <person name="Wang L."/>
            <person name="Xi L."/>
            <person name="Liu J."/>
        </authorList>
    </citation>
    <scope>NUCLEOTIDE SEQUENCE [LARGE SCALE GENOMIC DNA]</scope>
    <source>
        <strain evidence="2 3">S-6-2</strain>
    </source>
</reference>
<organism evidence="2 3">
    <name type="scientific">Halopseudomonas phragmitis</name>
    <dbReference type="NCBI Taxonomy" id="1931241"/>
    <lineage>
        <taxon>Bacteria</taxon>
        <taxon>Pseudomonadati</taxon>
        <taxon>Pseudomonadota</taxon>
        <taxon>Gammaproteobacteria</taxon>
        <taxon>Pseudomonadales</taxon>
        <taxon>Pseudomonadaceae</taxon>
        <taxon>Halopseudomonas</taxon>
    </lineage>
</organism>
<evidence type="ECO:0000313" key="3">
    <source>
        <dbReference type="Proteomes" id="UP000243488"/>
    </source>
</evidence>
<feature type="domain" description="DUF7673" evidence="1">
    <location>
        <begin position="35"/>
        <end position="118"/>
    </location>
</feature>
<accession>A0A1V0B695</accession>
<dbReference type="Proteomes" id="UP000243488">
    <property type="component" value="Chromosome"/>
</dbReference>
<name>A0A1V0B695_9GAMM</name>